<dbReference type="SUPFAM" id="SSF53067">
    <property type="entry name" value="Actin-like ATPase domain"/>
    <property type="match status" value="1"/>
</dbReference>
<evidence type="ECO:0000313" key="6">
    <source>
        <dbReference type="EMBL" id="OFJ52530.1"/>
    </source>
</evidence>
<dbReference type="PRINTS" id="PR01217">
    <property type="entry name" value="PRICHEXTENSN"/>
</dbReference>
<evidence type="ECO:0000256" key="3">
    <source>
        <dbReference type="ARBA" id="ARBA00023186"/>
    </source>
</evidence>
<dbReference type="GO" id="GO:0140662">
    <property type="term" value="F:ATP-dependent protein folding chaperone"/>
    <property type="evidence" value="ECO:0007669"/>
    <property type="project" value="InterPro"/>
</dbReference>
<feature type="region of interest" description="Disordered" evidence="4">
    <location>
        <begin position="390"/>
        <end position="421"/>
    </location>
</feature>
<sequence length="573" mass="57872">MSGIGLSVGAASFTAVAVDRAAVRRTAVLTLFGHRPPEVGVPAENPALAAERGLVVTDFVDRVGDPVPLVAADGSTHRAEALTADALRAMVHALPHPGDEPVGIAHPAHWRPPAVEALRGALTARPDLARAVLLPDAVAALTALRADPGLPARGVVALCDLGATGTSITLADAAGLTPIAPTVRYPDLSGDLVDQALLAHVLRHAADSADLTGTSAIGSLARLRAQCRAAKERLSAATVTTLTADVSGREAEIRLTRGEVDDVLRQPLADFLAEIRDVLQRNGVRPVELAAVATTGGGARIPLVTTTLSEHLRVPIVTGPTPQLAAAIGAGLAAVRGTGAGEATALAPAVAPVVAPVAAADLPTGLAPAAAAPALAWSAADEIPDVLPAVDERTDDPDEPEAARPRFAFAEPEDAPAPPPPMYRRPAALLAAGLLAVLLAIGVAVFVVATRDDEPAESPATTTPTGPVTTTLPSTSAAPEPTEAPAAPPATVTPRAPRTQAPAPPPATEAPPPATTEAPPPPATTEAPPPPATTEPPPTTQAPTTNPPVIPTLPYQTIPGLPFVPSPFQPQQP</sequence>
<dbReference type="Pfam" id="PF00012">
    <property type="entry name" value="HSP70"/>
    <property type="match status" value="1"/>
</dbReference>
<dbReference type="InterPro" id="IPR043129">
    <property type="entry name" value="ATPase_NBD"/>
</dbReference>
<dbReference type="Gene3D" id="3.30.420.40">
    <property type="match status" value="2"/>
</dbReference>
<evidence type="ECO:0000256" key="4">
    <source>
        <dbReference type="SAM" id="MobiDB-lite"/>
    </source>
</evidence>
<dbReference type="EMBL" id="MCHX01000038">
    <property type="protein sequence ID" value="OFJ52530.1"/>
    <property type="molecule type" value="Genomic_DNA"/>
</dbReference>
<dbReference type="Gene3D" id="3.90.640.10">
    <property type="entry name" value="Actin, Chain A, domain 4"/>
    <property type="match status" value="1"/>
</dbReference>
<protein>
    <submittedName>
        <fullName evidence="6">Molecular chaperone</fullName>
    </submittedName>
</protein>
<organism evidence="6 7">
    <name type="scientific">Mycolicibacterium grossiae</name>
    <dbReference type="NCBI Taxonomy" id="1552759"/>
    <lineage>
        <taxon>Bacteria</taxon>
        <taxon>Bacillati</taxon>
        <taxon>Actinomycetota</taxon>
        <taxon>Actinomycetes</taxon>
        <taxon>Mycobacteriales</taxon>
        <taxon>Mycobacteriaceae</taxon>
        <taxon>Mycolicibacterium</taxon>
    </lineage>
</organism>
<feature type="region of interest" description="Disordered" evidence="4">
    <location>
        <begin position="455"/>
        <end position="573"/>
    </location>
</feature>
<dbReference type="PANTHER" id="PTHR42749:SF1">
    <property type="entry name" value="CELL SHAPE-DETERMINING PROTEIN MREB"/>
    <property type="match status" value="1"/>
</dbReference>
<dbReference type="Proteomes" id="UP000178953">
    <property type="component" value="Unassembled WGS sequence"/>
</dbReference>
<keyword evidence="7" id="KW-1185">Reference proteome</keyword>
<keyword evidence="3" id="KW-0143">Chaperone</keyword>
<reference evidence="6 7" key="1">
    <citation type="submission" date="2016-09" db="EMBL/GenBank/DDBJ databases">
        <title>genome sequence of Mycobacterium sp. 739 SCH.</title>
        <authorList>
            <person name="Greninger A.L."/>
            <person name="Qin X."/>
            <person name="Jerome K."/>
            <person name="Vora S."/>
            <person name="Quinn K."/>
        </authorList>
    </citation>
    <scope>NUCLEOTIDE SEQUENCE [LARGE SCALE GENOMIC DNA]</scope>
    <source>
        <strain evidence="6 7">SCH</strain>
    </source>
</reference>
<evidence type="ECO:0000256" key="1">
    <source>
        <dbReference type="ARBA" id="ARBA00022741"/>
    </source>
</evidence>
<feature type="transmembrane region" description="Helical" evidence="5">
    <location>
        <begin position="427"/>
        <end position="449"/>
    </location>
</feature>
<keyword evidence="1" id="KW-0547">Nucleotide-binding</keyword>
<dbReference type="InterPro" id="IPR013126">
    <property type="entry name" value="Hsp_70_fam"/>
</dbReference>
<dbReference type="GO" id="GO:0005524">
    <property type="term" value="F:ATP binding"/>
    <property type="evidence" value="ECO:0007669"/>
    <property type="project" value="UniProtKB-KW"/>
</dbReference>
<feature type="compositionally biased region" description="Low complexity" evidence="4">
    <location>
        <begin position="457"/>
        <end position="501"/>
    </location>
</feature>
<keyword evidence="5" id="KW-0472">Membrane</keyword>
<dbReference type="PANTHER" id="PTHR42749">
    <property type="entry name" value="CELL SHAPE-DETERMINING PROTEIN MREB"/>
    <property type="match status" value="1"/>
</dbReference>
<comment type="caution">
    <text evidence="6">The sequence shown here is derived from an EMBL/GenBank/DDBJ whole genome shotgun (WGS) entry which is preliminary data.</text>
</comment>
<keyword evidence="5" id="KW-1133">Transmembrane helix</keyword>
<gene>
    <name evidence="6" type="ORF">BEL07_16900</name>
</gene>
<accession>A0A1E8Q3E7</accession>
<evidence type="ECO:0000256" key="2">
    <source>
        <dbReference type="ARBA" id="ARBA00022840"/>
    </source>
</evidence>
<evidence type="ECO:0000256" key="5">
    <source>
        <dbReference type="SAM" id="Phobius"/>
    </source>
</evidence>
<keyword evidence="2" id="KW-0067">ATP-binding</keyword>
<dbReference type="AlphaFoldDB" id="A0A1E8Q3E7"/>
<keyword evidence="5" id="KW-0812">Transmembrane</keyword>
<proteinExistence type="predicted"/>
<dbReference type="RefSeq" id="WP_070354281.1">
    <property type="nucleotide sequence ID" value="NZ_CP043474.1"/>
</dbReference>
<evidence type="ECO:0000313" key="7">
    <source>
        <dbReference type="Proteomes" id="UP000178953"/>
    </source>
</evidence>
<feature type="compositionally biased region" description="Pro residues" evidence="4">
    <location>
        <begin position="562"/>
        <end position="573"/>
    </location>
</feature>
<name>A0A1E8Q3E7_9MYCO</name>
<feature type="compositionally biased region" description="Pro residues" evidence="4">
    <location>
        <begin position="502"/>
        <end position="551"/>
    </location>
</feature>